<dbReference type="InterPro" id="IPR005811">
    <property type="entry name" value="SUCC_ACL_C"/>
</dbReference>
<dbReference type="SUPFAM" id="SSF52210">
    <property type="entry name" value="Succinyl-CoA synthetase domains"/>
    <property type="match status" value="1"/>
</dbReference>
<dbReference type="InterPro" id="IPR005809">
    <property type="entry name" value="Succ_CoA_ligase-like_bsu"/>
</dbReference>
<sequence length="355" mass="40196">MKIHEYLAKDILRAEKVRVPRSYLVTSEELAEEKSLRKCLERLGFPQVLKAQVLVGGRMKAGGIVVAENLEKSLEGIRKILGMKIKGEEPYGVLVEEYIPHDTERYISLSIDRNVRDAVFVYSEVGGVDIEEFASKYPDKVLRTSNIRELPKDLQEFAKQLYDIFVRYDLTLLEINPFVFKDGDFYALDAVFHVDDSALYRQLWAYEDTEETNSFVPFENGEIGVIGCGAGIVMATIDILVEHGYKPANFCDLGGGATMESVYEALKKVMSLCSKAVLNIFGGITDCLEIAKGVVNFKEEDPDFEIYIRLSGNNEFLAKELLKKHGIYAVDDMKDLIERLQEDEKVQKRGVNDVF</sequence>
<dbReference type="PANTHER" id="PTHR11815">
    <property type="entry name" value="SUCCINYL-COA SYNTHETASE BETA CHAIN"/>
    <property type="match status" value="1"/>
</dbReference>
<evidence type="ECO:0000256" key="1">
    <source>
        <dbReference type="ARBA" id="ARBA00022598"/>
    </source>
</evidence>
<dbReference type="InterPro" id="IPR011761">
    <property type="entry name" value="ATP-grasp"/>
</dbReference>
<protein>
    <submittedName>
        <fullName evidence="7">Succinate--CoA ligase</fullName>
    </submittedName>
</protein>
<dbReference type="InterPro" id="IPR013815">
    <property type="entry name" value="ATP_grasp_subdomain_1"/>
</dbReference>
<dbReference type="GO" id="GO:0042709">
    <property type="term" value="C:succinate-CoA ligase complex"/>
    <property type="evidence" value="ECO:0007669"/>
    <property type="project" value="TreeGrafter"/>
</dbReference>
<dbReference type="SUPFAM" id="SSF56059">
    <property type="entry name" value="Glutathione synthetase ATP-binding domain-like"/>
    <property type="match status" value="1"/>
</dbReference>
<evidence type="ECO:0000313" key="8">
    <source>
        <dbReference type="Proteomes" id="UP000077096"/>
    </source>
</evidence>
<evidence type="ECO:0000256" key="3">
    <source>
        <dbReference type="ARBA" id="ARBA00022741"/>
    </source>
</evidence>
<feature type="domain" description="ATP-grasp" evidence="6">
    <location>
        <begin position="9"/>
        <end position="241"/>
    </location>
</feature>
<reference evidence="7 8" key="1">
    <citation type="submission" date="2014-08" db="EMBL/GenBank/DDBJ databases">
        <title>Fervidobacterium pennivorans DYC genome.</title>
        <authorList>
            <person name="Wushke S."/>
        </authorList>
    </citation>
    <scope>NUCLEOTIDE SEQUENCE [LARGE SCALE GENOMIC DNA]</scope>
    <source>
        <strain evidence="7 8">DYC</strain>
    </source>
</reference>
<dbReference type="KEGG" id="fng:JM64_05050"/>
<dbReference type="InterPro" id="IPR013650">
    <property type="entry name" value="ATP-grasp_succ-CoA_synth-type"/>
</dbReference>
<keyword evidence="1 7" id="KW-0436">Ligase</keyword>
<keyword evidence="4" id="KW-0460">Magnesium</keyword>
<evidence type="ECO:0000313" key="7">
    <source>
        <dbReference type="EMBL" id="ANE41408.1"/>
    </source>
</evidence>
<dbReference type="AlphaFoldDB" id="A0A172T318"/>
<proteinExistence type="predicted"/>
<evidence type="ECO:0000256" key="5">
    <source>
        <dbReference type="PROSITE-ProRule" id="PRU00409"/>
    </source>
</evidence>
<dbReference type="PIRSF" id="PIRSF001554">
    <property type="entry name" value="SucCS_beta"/>
    <property type="match status" value="1"/>
</dbReference>
<dbReference type="Pfam" id="PF08442">
    <property type="entry name" value="ATP-grasp_2"/>
    <property type="match status" value="1"/>
</dbReference>
<name>A0A172T318_FERPE</name>
<dbReference type="Proteomes" id="UP000077096">
    <property type="component" value="Chromosome"/>
</dbReference>
<keyword evidence="5" id="KW-0067">ATP-binding</keyword>
<accession>A0A172T318</accession>
<dbReference type="GO" id="GO:0046872">
    <property type="term" value="F:metal ion binding"/>
    <property type="evidence" value="ECO:0007669"/>
    <property type="project" value="UniProtKB-KW"/>
</dbReference>
<dbReference type="Gene3D" id="3.30.470.20">
    <property type="entry name" value="ATP-grasp fold, B domain"/>
    <property type="match status" value="1"/>
</dbReference>
<dbReference type="GO" id="GO:0004775">
    <property type="term" value="F:succinate-CoA ligase (ADP-forming) activity"/>
    <property type="evidence" value="ECO:0007669"/>
    <property type="project" value="TreeGrafter"/>
</dbReference>
<gene>
    <name evidence="7" type="ORF">JM64_05050</name>
</gene>
<organism evidence="7 8">
    <name type="scientific">Fervidobacterium pennivorans</name>
    <dbReference type="NCBI Taxonomy" id="93466"/>
    <lineage>
        <taxon>Bacteria</taxon>
        <taxon>Thermotogati</taxon>
        <taxon>Thermotogota</taxon>
        <taxon>Thermotogae</taxon>
        <taxon>Thermotogales</taxon>
        <taxon>Fervidobacteriaceae</taxon>
        <taxon>Fervidobacterium</taxon>
    </lineage>
</organism>
<dbReference type="EMBL" id="CP011393">
    <property type="protein sequence ID" value="ANE41408.1"/>
    <property type="molecule type" value="Genomic_DNA"/>
</dbReference>
<dbReference type="GO" id="GO:0006099">
    <property type="term" value="P:tricarboxylic acid cycle"/>
    <property type="evidence" value="ECO:0007669"/>
    <property type="project" value="InterPro"/>
</dbReference>
<dbReference type="PROSITE" id="PS50975">
    <property type="entry name" value="ATP_GRASP"/>
    <property type="match status" value="1"/>
</dbReference>
<evidence type="ECO:0000259" key="6">
    <source>
        <dbReference type="PROSITE" id="PS50975"/>
    </source>
</evidence>
<dbReference type="OrthoDB" id="9802602at2"/>
<dbReference type="Gene3D" id="3.30.1490.20">
    <property type="entry name" value="ATP-grasp fold, A domain"/>
    <property type="match status" value="1"/>
</dbReference>
<keyword evidence="3 5" id="KW-0547">Nucleotide-binding</keyword>
<dbReference type="Pfam" id="PF00549">
    <property type="entry name" value="Ligase_CoA"/>
    <property type="match status" value="1"/>
</dbReference>
<evidence type="ECO:0000256" key="2">
    <source>
        <dbReference type="ARBA" id="ARBA00022723"/>
    </source>
</evidence>
<dbReference type="PANTHER" id="PTHR11815:SF10">
    <property type="entry name" value="SUCCINATE--COA LIGASE [GDP-FORMING] SUBUNIT BETA, MITOCHONDRIAL"/>
    <property type="match status" value="1"/>
</dbReference>
<dbReference type="Gene3D" id="3.40.50.261">
    <property type="entry name" value="Succinyl-CoA synthetase domains"/>
    <property type="match status" value="1"/>
</dbReference>
<dbReference type="InterPro" id="IPR016102">
    <property type="entry name" value="Succinyl-CoA_synth-like"/>
</dbReference>
<dbReference type="GO" id="GO:0006104">
    <property type="term" value="P:succinyl-CoA metabolic process"/>
    <property type="evidence" value="ECO:0007669"/>
    <property type="project" value="TreeGrafter"/>
</dbReference>
<dbReference type="GO" id="GO:0005524">
    <property type="term" value="F:ATP binding"/>
    <property type="evidence" value="ECO:0007669"/>
    <property type="project" value="UniProtKB-UniRule"/>
</dbReference>
<dbReference type="PATRIC" id="fig|93466.3.peg.1075"/>
<keyword evidence="2" id="KW-0479">Metal-binding</keyword>
<evidence type="ECO:0000256" key="4">
    <source>
        <dbReference type="ARBA" id="ARBA00022842"/>
    </source>
</evidence>